<evidence type="ECO:0000256" key="2">
    <source>
        <dbReference type="ARBA" id="ARBA00022692"/>
    </source>
</evidence>
<keyword evidence="2 5" id="KW-0812">Transmembrane</keyword>
<dbReference type="Gene3D" id="1.20.1250.20">
    <property type="entry name" value="MFS general substrate transporter like domains"/>
    <property type="match status" value="1"/>
</dbReference>
<dbReference type="KEGG" id="cpis:HS961_16150"/>
<dbReference type="Proteomes" id="UP000515240">
    <property type="component" value="Chromosome"/>
</dbReference>
<name>A0A7G5EJR7_9BURK</name>
<dbReference type="InterPro" id="IPR001958">
    <property type="entry name" value="Tet-R_TetA/multi-R_MdtG-like"/>
</dbReference>
<feature type="transmembrane region" description="Helical" evidence="5">
    <location>
        <begin position="124"/>
        <end position="145"/>
    </location>
</feature>
<accession>A0A7G5EJR7</accession>
<dbReference type="AlphaFoldDB" id="A0A7G5EJR7"/>
<keyword evidence="8" id="KW-1185">Reference proteome</keyword>
<feature type="transmembrane region" description="Helical" evidence="5">
    <location>
        <begin position="68"/>
        <end position="91"/>
    </location>
</feature>
<comment type="subcellular location">
    <subcellularLocation>
        <location evidence="1">Membrane</location>
        <topology evidence="1">Multi-pass membrane protein</topology>
    </subcellularLocation>
</comment>
<keyword evidence="4 5" id="KW-0472">Membrane</keyword>
<evidence type="ECO:0000313" key="8">
    <source>
        <dbReference type="Proteomes" id="UP000515240"/>
    </source>
</evidence>
<dbReference type="GO" id="GO:0022857">
    <property type="term" value="F:transmembrane transporter activity"/>
    <property type="evidence" value="ECO:0007669"/>
    <property type="project" value="InterPro"/>
</dbReference>
<proteinExistence type="predicted"/>
<organism evidence="7 8">
    <name type="scientific">Comamonas piscis</name>
    <dbReference type="NCBI Taxonomy" id="1562974"/>
    <lineage>
        <taxon>Bacteria</taxon>
        <taxon>Pseudomonadati</taxon>
        <taxon>Pseudomonadota</taxon>
        <taxon>Betaproteobacteria</taxon>
        <taxon>Burkholderiales</taxon>
        <taxon>Comamonadaceae</taxon>
        <taxon>Comamonas</taxon>
    </lineage>
</organism>
<dbReference type="EMBL" id="CP058554">
    <property type="protein sequence ID" value="QMV74242.1"/>
    <property type="molecule type" value="Genomic_DNA"/>
</dbReference>
<feature type="transmembrane region" description="Helical" evidence="5">
    <location>
        <begin position="33"/>
        <end position="56"/>
    </location>
</feature>
<feature type="transmembrane region" description="Helical" evidence="5">
    <location>
        <begin position="157"/>
        <end position="179"/>
    </location>
</feature>
<feature type="transmembrane region" description="Helical" evidence="5">
    <location>
        <begin position="457"/>
        <end position="478"/>
    </location>
</feature>
<feature type="transmembrane region" description="Helical" evidence="5">
    <location>
        <begin position="352"/>
        <end position="371"/>
    </location>
</feature>
<feature type="transmembrane region" description="Helical" evidence="5">
    <location>
        <begin position="248"/>
        <end position="266"/>
    </location>
</feature>
<dbReference type="PANTHER" id="PTHR23501:SF154">
    <property type="entry name" value="MULTIDRUG-EFFLUX TRANSPORTER RV1634-RELATED"/>
    <property type="match status" value="1"/>
</dbReference>
<dbReference type="InterPro" id="IPR036259">
    <property type="entry name" value="MFS_trans_sf"/>
</dbReference>
<feature type="transmembrane region" description="Helical" evidence="5">
    <location>
        <begin position="223"/>
        <end position="242"/>
    </location>
</feature>
<dbReference type="Pfam" id="PF07690">
    <property type="entry name" value="MFS_1"/>
    <property type="match status" value="2"/>
</dbReference>
<dbReference type="SUPFAM" id="SSF103473">
    <property type="entry name" value="MFS general substrate transporter"/>
    <property type="match status" value="1"/>
</dbReference>
<dbReference type="GO" id="GO:0005886">
    <property type="term" value="C:plasma membrane"/>
    <property type="evidence" value="ECO:0007669"/>
    <property type="project" value="TreeGrafter"/>
</dbReference>
<dbReference type="InterPro" id="IPR020846">
    <property type="entry name" value="MFS_dom"/>
</dbReference>
<feature type="transmembrane region" description="Helical" evidence="5">
    <location>
        <begin position="287"/>
        <end position="310"/>
    </location>
</feature>
<dbReference type="Gene3D" id="1.20.1720.10">
    <property type="entry name" value="Multidrug resistance protein D"/>
    <property type="match status" value="1"/>
</dbReference>
<sequence>MALSPSTLANTAAAPAPEPPAGWGQLLGRPHGLTALALTGAVAMHAINVHIVTTILPSVVQEIGGLAWYAWSTTLFVVASIIGAALSVRLLRRGGARGAMLAGLLVFGLGSLLCATASTMPMLLLGRAVQGLGGGAVGALSYTLIRLVFPPALWPRAIGLISAMWGVATLSGPAVGGLFAQAGHWRLAFGALLPLLVLQMLLVHRQLAPQRLLRSTPAQGGGIAGLQIAMLALSVLLVAAASVVSDALWQWLVGVAGVLAGVAAIRHERRASRRLLPQGGTALGQPLGMLYAAVALLLMGTMTEVFVPYLLQHLHGLQPLTAGYVTALLAGGWSVASVLFSGKSGAAGRRLMVIGPVLCTLALVLLALAMPWQGIEALVVCGIALAVLGLGVGMAWPHVLNAIMHSASAQEADSAASGITTVQLYGMAVGAALVGLVANALGLTALADPVALGRSAVWLFAVFALFPALGAWSLWRFLRGQQLG</sequence>
<evidence type="ECO:0000256" key="1">
    <source>
        <dbReference type="ARBA" id="ARBA00004141"/>
    </source>
</evidence>
<dbReference type="PROSITE" id="PS50850">
    <property type="entry name" value="MFS"/>
    <property type="match status" value="1"/>
</dbReference>
<evidence type="ECO:0000256" key="5">
    <source>
        <dbReference type="SAM" id="Phobius"/>
    </source>
</evidence>
<protein>
    <submittedName>
        <fullName evidence="7">MFS transporter</fullName>
    </submittedName>
</protein>
<dbReference type="RefSeq" id="WP_182323720.1">
    <property type="nucleotide sequence ID" value="NZ_CP058554.1"/>
</dbReference>
<evidence type="ECO:0000256" key="4">
    <source>
        <dbReference type="ARBA" id="ARBA00023136"/>
    </source>
</evidence>
<gene>
    <name evidence="7" type="ORF">HS961_16150</name>
</gene>
<feature type="transmembrane region" description="Helical" evidence="5">
    <location>
        <begin position="322"/>
        <end position="340"/>
    </location>
</feature>
<evidence type="ECO:0000256" key="3">
    <source>
        <dbReference type="ARBA" id="ARBA00022989"/>
    </source>
</evidence>
<feature type="transmembrane region" description="Helical" evidence="5">
    <location>
        <begin position="377"/>
        <end position="403"/>
    </location>
</feature>
<keyword evidence="3 5" id="KW-1133">Transmembrane helix</keyword>
<dbReference type="PANTHER" id="PTHR23501">
    <property type="entry name" value="MAJOR FACILITATOR SUPERFAMILY"/>
    <property type="match status" value="1"/>
</dbReference>
<dbReference type="PRINTS" id="PR01035">
    <property type="entry name" value="TCRTETA"/>
</dbReference>
<evidence type="ECO:0000313" key="7">
    <source>
        <dbReference type="EMBL" id="QMV74242.1"/>
    </source>
</evidence>
<feature type="transmembrane region" description="Helical" evidence="5">
    <location>
        <begin position="424"/>
        <end position="445"/>
    </location>
</feature>
<reference evidence="7 8" key="1">
    <citation type="journal article" date="2020" name="G3 (Bethesda)">
        <title>CeMbio - The Caenorhabditis elegans Microbiome Resource.</title>
        <authorList>
            <person name="Dirksen P."/>
            <person name="Assie A."/>
            <person name="Zimmermann J."/>
            <person name="Zhang F."/>
            <person name="Tietje A.M."/>
            <person name="Marsh S.A."/>
            <person name="Felix M.A."/>
            <person name="Shapira M."/>
            <person name="Kaleta C."/>
            <person name="Schulenburg H."/>
            <person name="Samuel B."/>
        </authorList>
    </citation>
    <scope>NUCLEOTIDE SEQUENCE [LARGE SCALE GENOMIC DNA]</scope>
    <source>
        <strain evidence="7 8">BIGb0172</strain>
    </source>
</reference>
<feature type="domain" description="Major facilitator superfamily (MFS) profile" evidence="6">
    <location>
        <begin position="34"/>
        <end position="482"/>
    </location>
</feature>
<feature type="transmembrane region" description="Helical" evidence="5">
    <location>
        <begin position="185"/>
        <end position="203"/>
    </location>
</feature>
<feature type="transmembrane region" description="Helical" evidence="5">
    <location>
        <begin position="98"/>
        <end position="118"/>
    </location>
</feature>
<dbReference type="InterPro" id="IPR011701">
    <property type="entry name" value="MFS"/>
</dbReference>
<evidence type="ECO:0000259" key="6">
    <source>
        <dbReference type="PROSITE" id="PS50850"/>
    </source>
</evidence>